<evidence type="ECO:0000259" key="1">
    <source>
        <dbReference type="PROSITE" id="PS51384"/>
    </source>
</evidence>
<dbReference type="InterPro" id="IPR017927">
    <property type="entry name" value="FAD-bd_FR_type"/>
</dbReference>
<dbReference type="PROSITE" id="PS51384">
    <property type="entry name" value="FAD_FR"/>
    <property type="match status" value="1"/>
</dbReference>
<dbReference type="PANTHER" id="PTHR47354">
    <property type="entry name" value="NADH OXIDOREDUCTASE HCR"/>
    <property type="match status" value="1"/>
</dbReference>
<reference evidence="3" key="1">
    <citation type="journal article" date="2019" name="Int. J. Syst. Evol. Microbiol.">
        <title>The Global Catalogue of Microorganisms (GCM) 10K type strain sequencing project: providing services to taxonomists for standard genome sequencing and annotation.</title>
        <authorList>
            <consortium name="The Broad Institute Genomics Platform"/>
            <consortium name="The Broad Institute Genome Sequencing Center for Infectious Disease"/>
            <person name="Wu L."/>
            <person name="Ma J."/>
        </authorList>
    </citation>
    <scope>NUCLEOTIDE SEQUENCE [LARGE SCALE GENOMIC DNA]</scope>
    <source>
        <strain evidence="3">JCM 17805</strain>
    </source>
</reference>
<dbReference type="Proteomes" id="UP001500604">
    <property type="component" value="Unassembled WGS sequence"/>
</dbReference>
<evidence type="ECO:0000313" key="2">
    <source>
        <dbReference type="EMBL" id="GAA4651878.1"/>
    </source>
</evidence>
<dbReference type="SUPFAM" id="SSF54292">
    <property type="entry name" value="2Fe-2S ferredoxin-like"/>
    <property type="match status" value="1"/>
</dbReference>
<name>A0ABP8V8M1_9GAMM</name>
<dbReference type="EMBL" id="BAABFL010000464">
    <property type="protein sequence ID" value="GAA4651878.1"/>
    <property type="molecule type" value="Genomic_DNA"/>
</dbReference>
<organism evidence="2 3">
    <name type="scientific">Kistimonas scapharcae</name>
    <dbReference type="NCBI Taxonomy" id="1036133"/>
    <lineage>
        <taxon>Bacteria</taxon>
        <taxon>Pseudomonadati</taxon>
        <taxon>Pseudomonadota</taxon>
        <taxon>Gammaproteobacteria</taxon>
        <taxon>Oceanospirillales</taxon>
        <taxon>Endozoicomonadaceae</taxon>
        <taxon>Kistimonas</taxon>
    </lineage>
</organism>
<dbReference type="SUPFAM" id="SSF63380">
    <property type="entry name" value="Riboflavin synthase domain-like"/>
    <property type="match status" value="1"/>
</dbReference>
<dbReference type="Gene3D" id="2.40.30.10">
    <property type="entry name" value="Translation factors"/>
    <property type="match status" value="1"/>
</dbReference>
<dbReference type="InterPro" id="IPR017938">
    <property type="entry name" value="Riboflavin_synthase-like_b-brl"/>
</dbReference>
<proteinExistence type="predicted"/>
<evidence type="ECO:0000313" key="3">
    <source>
        <dbReference type="Proteomes" id="UP001500604"/>
    </source>
</evidence>
<gene>
    <name evidence="2" type="ORF">GCM10023116_41620</name>
</gene>
<feature type="domain" description="FAD-binding FR-type" evidence="1">
    <location>
        <begin position="46"/>
        <end position="144"/>
    </location>
</feature>
<protein>
    <submittedName>
        <fullName evidence="2">Iron-sulfur-binding ferredoxin reductase</fullName>
    </submittedName>
</protein>
<sequence length="269" mass="30052">MQTTHGSVPIEACSNLSPDQVESGFFLACQCYPTSDITVRLPERHLQPQPAVITGKDLLSPTLLAIRLAPRLPLQYRPGQHILLWRNATDSSRYCLLSQPEQDSELLIHVERRVGGTFSRWLFDEAACGTQVTLSELAGQCHYQPDRDDKPTILFGSGVGIGAAMAITRDTLLHNPSSILVTLLHADTESPETFYLRHNDLPESLLQTITLQAPIEKIDELLAERRFQNAQIKLIGQSDSVLTLEHTLKKRRYPDTQLVTQPFAPILPD</sequence>
<dbReference type="InterPro" id="IPR036010">
    <property type="entry name" value="2Fe-2S_ferredoxin-like_sf"/>
</dbReference>
<dbReference type="InterPro" id="IPR050415">
    <property type="entry name" value="MRET"/>
</dbReference>
<dbReference type="PANTHER" id="PTHR47354:SF3">
    <property type="entry name" value="OXIDOREDUCTASE-RELATED"/>
    <property type="match status" value="1"/>
</dbReference>
<accession>A0ABP8V8M1</accession>
<comment type="caution">
    <text evidence="2">The sequence shown here is derived from an EMBL/GenBank/DDBJ whole genome shotgun (WGS) entry which is preliminary data.</text>
</comment>
<dbReference type="InterPro" id="IPR012675">
    <property type="entry name" value="Beta-grasp_dom_sf"/>
</dbReference>
<keyword evidence="3" id="KW-1185">Reference proteome</keyword>
<dbReference type="InterPro" id="IPR001041">
    <property type="entry name" value="2Fe-2S_ferredoxin-type"/>
</dbReference>
<dbReference type="CDD" id="cd00207">
    <property type="entry name" value="fer2"/>
    <property type="match status" value="1"/>
</dbReference>
<dbReference type="Gene3D" id="3.10.20.30">
    <property type="match status" value="1"/>
</dbReference>